<feature type="transmembrane region" description="Helical" evidence="2">
    <location>
        <begin position="45"/>
        <end position="64"/>
    </location>
</feature>
<keyword evidence="4" id="KW-1185">Reference proteome</keyword>
<accession>A0A1E4RK42</accession>
<feature type="transmembrane region" description="Helical" evidence="2">
    <location>
        <begin position="18"/>
        <end position="39"/>
    </location>
</feature>
<dbReference type="OrthoDB" id="9626941at2759"/>
<dbReference type="RefSeq" id="XP_020076714.1">
    <property type="nucleotide sequence ID" value="XM_020218618.1"/>
</dbReference>
<reference evidence="4" key="1">
    <citation type="submission" date="2016-05" db="EMBL/GenBank/DDBJ databases">
        <title>Comparative genomics of biotechnologically important yeasts.</title>
        <authorList>
            <consortium name="DOE Joint Genome Institute"/>
            <person name="Riley R."/>
            <person name="Haridas S."/>
            <person name="Wolfe K.H."/>
            <person name="Lopes M.R."/>
            <person name="Hittinger C.T."/>
            <person name="Goker M."/>
            <person name="Salamov A."/>
            <person name="Wisecaver J."/>
            <person name="Long T.M."/>
            <person name="Aerts A.L."/>
            <person name="Barry K."/>
            <person name="Choi C."/>
            <person name="Clum A."/>
            <person name="Coughlan A.Y."/>
            <person name="Deshpande S."/>
            <person name="Douglass A.P."/>
            <person name="Hanson S.J."/>
            <person name="Klenk H.-P."/>
            <person name="Labutti K."/>
            <person name="Lapidus A."/>
            <person name="Lindquist E."/>
            <person name="Lipzen A."/>
            <person name="Meier-Kolthoff J.P."/>
            <person name="Ohm R.A."/>
            <person name="Otillar R.P."/>
            <person name="Pangilinan J."/>
            <person name="Peng Y."/>
            <person name="Rokas A."/>
            <person name="Rosa C.A."/>
            <person name="Scheuner C."/>
            <person name="Sibirny A.A."/>
            <person name="Slot J.C."/>
            <person name="Stielow J.B."/>
            <person name="Sun H."/>
            <person name="Kurtzman C.P."/>
            <person name="Blackwell M."/>
            <person name="Grigoriev I.V."/>
            <person name="Jeffries T.W."/>
        </authorList>
    </citation>
    <scope>NUCLEOTIDE SEQUENCE [LARGE SCALE GENOMIC DNA]</scope>
    <source>
        <strain evidence="4">NRRL Y-1933</strain>
    </source>
</reference>
<dbReference type="InterPro" id="IPR013945">
    <property type="entry name" value="Pkr1"/>
</dbReference>
<keyword evidence="2" id="KW-1133">Transmembrane helix</keyword>
<dbReference type="Proteomes" id="UP000095085">
    <property type="component" value="Unassembled WGS sequence"/>
</dbReference>
<dbReference type="Pfam" id="PF08636">
    <property type="entry name" value="Pkr1"/>
    <property type="match status" value="1"/>
</dbReference>
<feature type="compositionally biased region" description="Acidic residues" evidence="1">
    <location>
        <begin position="77"/>
        <end position="86"/>
    </location>
</feature>
<keyword evidence="2" id="KW-0472">Membrane</keyword>
<dbReference type="GeneID" id="30993168"/>
<sequence length="134" mass="15131">MFITELWQSIFTPGTTPALLKATHASFILLILSLIWLIYLSGSIHFINLLVIAVLLYATVIWFVNELEQVKLKSNDDIEQEEDQAEQTEKTEKSEETEPKNQTKQSEQSEQSEQSQSSTTGSKGSSSAPRKRKV</sequence>
<organism evidence="3 4">
    <name type="scientific">Hyphopichia burtonii NRRL Y-1933</name>
    <dbReference type="NCBI Taxonomy" id="984485"/>
    <lineage>
        <taxon>Eukaryota</taxon>
        <taxon>Fungi</taxon>
        <taxon>Dikarya</taxon>
        <taxon>Ascomycota</taxon>
        <taxon>Saccharomycotina</taxon>
        <taxon>Pichiomycetes</taxon>
        <taxon>Debaryomycetaceae</taxon>
        <taxon>Hyphopichia</taxon>
    </lineage>
</organism>
<evidence type="ECO:0000313" key="4">
    <source>
        <dbReference type="Proteomes" id="UP000095085"/>
    </source>
</evidence>
<dbReference type="AlphaFoldDB" id="A0A1E4RK42"/>
<protein>
    <submittedName>
        <fullName evidence="3">Pkr1-domain-containing protein</fullName>
    </submittedName>
</protein>
<proteinExistence type="predicted"/>
<gene>
    <name evidence="3" type="ORF">HYPBUDRAFT_108238</name>
</gene>
<dbReference type="PANTHER" id="PTHR28251">
    <property type="entry name" value="V-TYPE ATPASE ASSEMBLY FACTOR PKR1"/>
    <property type="match status" value="1"/>
</dbReference>
<dbReference type="PANTHER" id="PTHR28251:SF1">
    <property type="entry name" value="V-TYPE ATPASE ASSEMBLY FACTOR PKR1"/>
    <property type="match status" value="1"/>
</dbReference>
<feature type="region of interest" description="Disordered" evidence="1">
    <location>
        <begin position="74"/>
        <end position="134"/>
    </location>
</feature>
<evidence type="ECO:0000256" key="1">
    <source>
        <dbReference type="SAM" id="MobiDB-lite"/>
    </source>
</evidence>
<evidence type="ECO:0000256" key="2">
    <source>
        <dbReference type="SAM" id="Phobius"/>
    </source>
</evidence>
<dbReference type="GO" id="GO:0005789">
    <property type="term" value="C:endoplasmic reticulum membrane"/>
    <property type="evidence" value="ECO:0007669"/>
    <property type="project" value="TreeGrafter"/>
</dbReference>
<feature type="compositionally biased region" description="Basic and acidic residues" evidence="1">
    <location>
        <begin position="87"/>
        <end position="101"/>
    </location>
</feature>
<dbReference type="EMBL" id="KV454540">
    <property type="protein sequence ID" value="ODV67647.1"/>
    <property type="molecule type" value="Genomic_DNA"/>
</dbReference>
<keyword evidence="2" id="KW-0812">Transmembrane</keyword>
<name>A0A1E4RK42_9ASCO</name>
<feature type="compositionally biased region" description="Low complexity" evidence="1">
    <location>
        <begin position="102"/>
        <end position="127"/>
    </location>
</feature>
<evidence type="ECO:0000313" key="3">
    <source>
        <dbReference type="EMBL" id="ODV67647.1"/>
    </source>
</evidence>
<dbReference type="STRING" id="984485.A0A1E4RK42"/>
<dbReference type="GO" id="GO:0070072">
    <property type="term" value="P:vacuolar proton-transporting V-type ATPase complex assembly"/>
    <property type="evidence" value="ECO:0007669"/>
    <property type="project" value="InterPro"/>
</dbReference>